<feature type="active site" description="Proton donor" evidence="4">
    <location>
        <position position="331"/>
    </location>
</feature>
<dbReference type="Gene3D" id="3.40.50.1820">
    <property type="entry name" value="alpha/beta hydrolase"/>
    <property type="match status" value="1"/>
</dbReference>
<evidence type="ECO:0000259" key="5">
    <source>
        <dbReference type="Pfam" id="PF06441"/>
    </source>
</evidence>
<feature type="active site" description="Proton acceptor" evidence="4">
    <location>
        <position position="386"/>
    </location>
</feature>
<proteinExistence type="inferred from homology"/>
<evidence type="ECO:0000313" key="6">
    <source>
        <dbReference type="EMBL" id="ORY90449.1"/>
    </source>
</evidence>
<evidence type="ECO:0000313" key="7">
    <source>
        <dbReference type="Proteomes" id="UP000242180"/>
    </source>
</evidence>
<keyword evidence="3 6" id="KW-0378">Hydrolase</keyword>
<feature type="active site" description="Nucleophile" evidence="4">
    <location>
        <position position="174"/>
    </location>
</feature>
<gene>
    <name evidence="6" type="ORF">BCR43DRAFT_480407</name>
</gene>
<accession>A0A1X2H047</accession>
<comment type="similarity">
    <text evidence="1">Belongs to the peptidase S33 family.</text>
</comment>
<dbReference type="SMR" id="A0A1X2H047"/>
<dbReference type="PRINTS" id="PR00412">
    <property type="entry name" value="EPOXHYDRLASE"/>
</dbReference>
<dbReference type="EMBL" id="MCGN01000012">
    <property type="protein sequence ID" value="ORY90449.1"/>
    <property type="molecule type" value="Genomic_DNA"/>
</dbReference>
<dbReference type="InterPro" id="IPR000639">
    <property type="entry name" value="Epox_hydrolase-like"/>
</dbReference>
<sequence length="414" mass="47788">MEFEPFTVPSFEPEQLELLRDKLSKPIFPNELEQDVGWEYGAPAWAVKPMVDAWKGYDFEKPREEMNRWRHYRTQIEDLKIHCVHEPSPHPDAIPIMLLHGWPSSFYEFHKVIEPLRDGANGNQPFHVVVPSLPGFGFSDPPKTSGYGVKRMAAIMNQLMVKLGYTRYVMHGGDWGAIIGKWIATHHKENCVAFHTVLPFVLPPLPTPRNLLFYPFKIAKFLGSLALGFDRVYGKNRTVLNWATFANAELYYGCGYRAIQGTRPYTLAYGLSDSPLGMMAWMLEKYHEWTYHSPERQDTEALPPTITPEEFLTQVSIYWLTNTMSSSIRIYYECLHQHEMIKVTLPRVQVPVAYCSFAHDIARLPKDWLETSTDLYQFTEYVSGGHFPGLEENALLTEDIQQFGKVLKKKTVFK</sequence>
<dbReference type="InterPro" id="IPR029058">
    <property type="entry name" value="AB_hydrolase_fold"/>
</dbReference>
<keyword evidence="7" id="KW-1185">Reference proteome</keyword>
<dbReference type="PIRSF" id="PIRSF001112">
    <property type="entry name" value="Epoxide_hydrolase"/>
    <property type="match status" value="1"/>
</dbReference>
<protein>
    <submittedName>
        <fullName evidence="6">Alpha/Beta hydrolase protein</fullName>
    </submittedName>
</protein>
<dbReference type="PANTHER" id="PTHR21661">
    <property type="entry name" value="EPOXIDE HYDROLASE 1-RELATED"/>
    <property type="match status" value="1"/>
</dbReference>
<dbReference type="Proteomes" id="UP000242180">
    <property type="component" value="Unassembled WGS sequence"/>
</dbReference>
<comment type="caution">
    <text evidence="6">The sequence shown here is derived from an EMBL/GenBank/DDBJ whole genome shotgun (WGS) entry which is preliminary data.</text>
</comment>
<dbReference type="GO" id="GO:0097176">
    <property type="term" value="P:epoxide metabolic process"/>
    <property type="evidence" value="ECO:0007669"/>
    <property type="project" value="TreeGrafter"/>
</dbReference>
<dbReference type="GO" id="GO:0004301">
    <property type="term" value="F:epoxide hydrolase activity"/>
    <property type="evidence" value="ECO:0007669"/>
    <property type="project" value="TreeGrafter"/>
</dbReference>
<dbReference type="OMA" id="HWIALAS"/>
<dbReference type="InParanoid" id="A0A1X2H047"/>
<dbReference type="STRING" id="13706.A0A1X2H047"/>
<evidence type="ECO:0000256" key="1">
    <source>
        <dbReference type="ARBA" id="ARBA00010088"/>
    </source>
</evidence>
<evidence type="ECO:0000256" key="2">
    <source>
        <dbReference type="ARBA" id="ARBA00022797"/>
    </source>
</evidence>
<dbReference type="Pfam" id="PF06441">
    <property type="entry name" value="EHN"/>
    <property type="match status" value="1"/>
</dbReference>
<dbReference type="PANTHER" id="PTHR21661:SF35">
    <property type="entry name" value="EPOXIDE HYDROLASE"/>
    <property type="match status" value="1"/>
</dbReference>
<evidence type="ECO:0000256" key="3">
    <source>
        <dbReference type="ARBA" id="ARBA00022801"/>
    </source>
</evidence>
<dbReference type="AlphaFoldDB" id="A0A1X2H047"/>
<organism evidence="6 7">
    <name type="scientific">Syncephalastrum racemosum</name>
    <name type="common">Filamentous fungus</name>
    <dbReference type="NCBI Taxonomy" id="13706"/>
    <lineage>
        <taxon>Eukaryota</taxon>
        <taxon>Fungi</taxon>
        <taxon>Fungi incertae sedis</taxon>
        <taxon>Mucoromycota</taxon>
        <taxon>Mucoromycotina</taxon>
        <taxon>Mucoromycetes</taxon>
        <taxon>Mucorales</taxon>
        <taxon>Syncephalastraceae</taxon>
        <taxon>Syncephalastrum</taxon>
    </lineage>
</organism>
<keyword evidence="2" id="KW-0058">Aromatic hydrocarbons catabolism</keyword>
<name>A0A1X2H047_SYNRA</name>
<dbReference type="SUPFAM" id="SSF53474">
    <property type="entry name" value="alpha/beta-Hydrolases"/>
    <property type="match status" value="1"/>
</dbReference>
<feature type="domain" description="Epoxide hydrolase N-terminal" evidence="5">
    <location>
        <begin position="4"/>
        <end position="109"/>
    </location>
</feature>
<dbReference type="InterPro" id="IPR016292">
    <property type="entry name" value="Epoxide_hydrolase"/>
</dbReference>
<evidence type="ECO:0000256" key="4">
    <source>
        <dbReference type="PIRSR" id="PIRSR001112-1"/>
    </source>
</evidence>
<reference evidence="6 7" key="1">
    <citation type="submission" date="2016-07" db="EMBL/GenBank/DDBJ databases">
        <title>Pervasive Adenine N6-methylation of Active Genes in Fungi.</title>
        <authorList>
            <consortium name="DOE Joint Genome Institute"/>
            <person name="Mondo S.J."/>
            <person name="Dannebaum R.O."/>
            <person name="Kuo R.C."/>
            <person name="Labutti K."/>
            <person name="Haridas S."/>
            <person name="Kuo A."/>
            <person name="Salamov A."/>
            <person name="Ahrendt S.R."/>
            <person name="Lipzen A."/>
            <person name="Sullivan W."/>
            <person name="Andreopoulos W.B."/>
            <person name="Clum A."/>
            <person name="Lindquist E."/>
            <person name="Daum C."/>
            <person name="Ramamoorthy G.K."/>
            <person name="Gryganskyi A."/>
            <person name="Culley D."/>
            <person name="Magnuson J.K."/>
            <person name="James T.Y."/>
            <person name="O'Malley M.A."/>
            <person name="Stajich J.E."/>
            <person name="Spatafora J.W."/>
            <person name="Visel A."/>
            <person name="Grigoriev I.V."/>
        </authorList>
    </citation>
    <scope>NUCLEOTIDE SEQUENCE [LARGE SCALE GENOMIC DNA]</scope>
    <source>
        <strain evidence="6 7">NRRL 2496</strain>
    </source>
</reference>
<dbReference type="OrthoDB" id="7130006at2759"/>
<dbReference type="InterPro" id="IPR010497">
    <property type="entry name" value="Epoxide_hydro_N"/>
</dbReference>